<reference evidence="7" key="1">
    <citation type="journal article" date="2019" name="Int. J. Syst. Evol. Microbiol.">
        <title>The Global Catalogue of Microorganisms (GCM) 10K type strain sequencing project: providing services to taxonomists for standard genome sequencing and annotation.</title>
        <authorList>
            <consortium name="The Broad Institute Genomics Platform"/>
            <consortium name="The Broad Institute Genome Sequencing Center for Infectious Disease"/>
            <person name="Wu L."/>
            <person name="Ma J."/>
        </authorList>
    </citation>
    <scope>NUCLEOTIDE SEQUENCE [LARGE SCALE GENOMIC DNA]</scope>
    <source>
        <strain evidence="7">KCTC 42730</strain>
    </source>
</reference>
<dbReference type="Gene3D" id="1.20.120.550">
    <property type="entry name" value="Membrane associated eicosanoid/glutathione metabolism-like domain"/>
    <property type="match status" value="1"/>
</dbReference>
<comment type="subcellular location">
    <subcellularLocation>
        <location evidence="1">Membrane</location>
    </subcellularLocation>
</comment>
<evidence type="ECO:0000313" key="7">
    <source>
        <dbReference type="Proteomes" id="UP001595453"/>
    </source>
</evidence>
<accession>A0ABV7CDM8</accession>
<comment type="caution">
    <text evidence="6">The sequence shown here is derived from an EMBL/GenBank/DDBJ whole genome shotgun (WGS) entry which is preliminary data.</text>
</comment>
<evidence type="ECO:0000256" key="1">
    <source>
        <dbReference type="ARBA" id="ARBA00004370"/>
    </source>
</evidence>
<evidence type="ECO:0000313" key="6">
    <source>
        <dbReference type="EMBL" id="MFC3030981.1"/>
    </source>
</evidence>
<dbReference type="InterPro" id="IPR023352">
    <property type="entry name" value="MAPEG-like_dom_sf"/>
</dbReference>
<keyword evidence="4 5" id="KW-0472">Membrane</keyword>
<organism evidence="6 7">
    <name type="scientific">Pseudoalteromonas fenneropenaei</name>
    <dbReference type="NCBI Taxonomy" id="1737459"/>
    <lineage>
        <taxon>Bacteria</taxon>
        <taxon>Pseudomonadati</taxon>
        <taxon>Pseudomonadota</taxon>
        <taxon>Gammaproteobacteria</taxon>
        <taxon>Alteromonadales</taxon>
        <taxon>Pseudoalteromonadaceae</taxon>
        <taxon>Pseudoalteromonas</taxon>
    </lineage>
</organism>
<evidence type="ECO:0000256" key="5">
    <source>
        <dbReference type="SAM" id="Phobius"/>
    </source>
</evidence>
<dbReference type="RefSeq" id="WP_377119751.1">
    <property type="nucleotide sequence ID" value="NZ_JBHRSD010000001.1"/>
</dbReference>
<keyword evidence="3 5" id="KW-1133">Transmembrane helix</keyword>
<dbReference type="PANTHER" id="PTHR35814">
    <property type="match status" value="1"/>
</dbReference>
<evidence type="ECO:0000256" key="3">
    <source>
        <dbReference type="ARBA" id="ARBA00022989"/>
    </source>
</evidence>
<gene>
    <name evidence="6" type="ORF">ACFOEE_00350</name>
</gene>
<feature type="transmembrane region" description="Helical" evidence="5">
    <location>
        <begin position="70"/>
        <end position="92"/>
    </location>
</feature>
<dbReference type="Pfam" id="PF01124">
    <property type="entry name" value="MAPEG"/>
    <property type="match status" value="1"/>
</dbReference>
<protein>
    <submittedName>
        <fullName evidence="6">MAPEG family protein</fullName>
    </submittedName>
</protein>
<keyword evidence="7" id="KW-1185">Reference proteome</keyword>
<dbReference type="Proteomes" id="UP001595453">
    <property type="component" value="Unassembled WGS sequence"/>
</dbReference>
<dbReference type="EMBL" id="JBHRSD010000001">
    <property type="protein sequence ID" value="MFC3030981.1"/>
    <property type="molecule type" value="Genomic_DNA"/>
</dbReference>
<keyword evidence="2 5" id="KW-0812">Transmembrane</keyword>
<feature type="transmembrane region" description="Helical" evidence="5">
    <location>
        <begin position="104"/>
        <end position="125"/>
    </location>
</feature>
<dbReference type="PANTHER" id="PTHR35814:SF1">
    <property type="entry name" value="GLUTATHIONE S-TRANSFERASE-RELATED"/>
    <property type="match status" value="1"/>
</dbReference>
<proteinExistence type="predicted"/>
<sequence length="126" mass="13789">MVTYIYAGLFGVMLVGLSLQVVFNRKRSQVALGDNNHVLLQRAIRAQGNFTEYVPLALLLLYMVETTYQNPLIAHGLGLSLLIGRVLHALGIARQPEPLIFRQVGMGLTFTALLVSSILLLIAALT</sequence>
<dbReference type="InterPro" id="IPR001129">
    <property type="entry name" value="Membr-assoc_MAPEG"/>
</dbReference>
<evidence type="ECO:0000256" key="2">
    <source>
        <dbReference type="ARBA" id="ARBA00022692"/>
    </source>
</evidence>
<dbReference type="SUPFAM" id="SSF161084">
    <property type="entry name" value="MAPEG domain-like"/>
    <property type="match status" value="1"/>
</dbReference>
<feature type="transmembrane region" description="Helical" evidence="5">
    <location>
        <begin position="6"/>
        <end position="23"/>
    </location>
</feature>
<evidence type="ECO:0000256" key="4">
    <source>
        <dbReference type="ARBA" id="ARBA00023136"/>
    </source>
</evidence>
<name>A0ABV7CDM8_9GAMM</name>